<dbReference type="EMBL" id="FNHQ01000017">
    <property type="protein sequence ID" value="SDM93360.1"/>
    <property type="molecule type" value="Genomic_DNA"/>
</dbReference>
<accession>A0A1G9X9B4</accession>
<dbReference type="GO" id="GO:0008705">
    <property type="term" value="F:methionine synthase activity"/>
    <property type="evidence" value="ECO:0007669"/>
    <property type="project" value="InterPro"/>
</dbReference>
<dbReference type="STRING" id="349095.SAMN05660299_01781"/>
<dbReference type="Gene3D" id="3.40.109.40">
    <property type="match status" value="1"/>
</dbReference>
<reference evidence="1 2" key="1">
    <citation type="submission" date="2016-10" db="EMBL/GenBank/DDBJ databases">
        <authorList>
            <person name="de Groot N.N."/>
        </authorList>
    </citation>
    <scope>NUCLEOTIDE SEQUENCE [LARGE SCALE GENOMIC DNA]</scope>
    <source>
        <strain evidence="1 2">DSM 16981</strain>
    </source>
</reference>
<gene>
    <name evidence="1" type="ORF">SAMN05660299_01781</name>
</gene>
<keyword evidence="2" id="KW-1185">Reference proteome</keyword>
<sequence length="222" mass="24556">MPIFNGFLQKIDIAETKRYAGLRTSENFSDKIVADACMAAQAIAKPRGIFQQCCYDSDSCQLLCEEPFTIEGSKIREHLKNSEIAIIMAVTIGGDIEKEVNTLFSKKEYSKGLMLDAAATTATEMIADQLNHYIDEMAAKHGYETTWRYSPGYGDWPLTQQMNLIKAVHADQIDIHLTSGCMLVPQKSITAIIGMARSVVESGIPSGCRNCSMHNTCSSRKE</sequence>
<dbReference type="AlphaFoldDB" id="A0A1G9X9B4"/>
<proteinExistence type="predicted"/>
<evidence type="ECO:0000313" key="1">
    <source>
        <dbReference type="EMBL" id="SDM93360.1"/>
    </source>
</evidence>
<dbReference type="Proteomes" id="UP000199309">
    <property type="component" value="Unassembled WGS sequence"/>
</dbReference>
<dbReference type="InterPro" id="IPR037010">
    <property type="entry name" value="VitB12-dep_Met_synth_activ_sf"/>
</dbReference>
<organism evidence="1 2">
    <name type="scientific">Megasphaera paucivorans</name>
    <dbReference type="NCBI Taxonomy" id="349095"/>
    <lineage>
        <taxon>Bacteria</taxon>
        <taxon>Bacillati</taxon>
        <taxon>Bacillota</taxon>
        <taxon>Negativicutes</taxon>
        <taxon>Veillonellales</taxon>
        <taxon>Veillonellaceae</taxon>
        <taxon>Megasphaera</taxon>
    </lineage>
</organism>
<dbReference type="RefSeq" id="WP_143006420.1">
    <property type="nucleotide sequence ID" value="NZ_FNHQ01000017.1"/>
</dbReference>
<dbReference type="SUPFAM" id="SSF56507">
    <property type="entry name" value="Methionine synthase activation domain-like"/>
    <property type="match status" value="1"/>
</dbReference>
<name>A0A1G9X9B4_9FIRM</name>
<dbReference type="OrthoDB" id="9816190at2"/>
<evidence type="ECO:0000313" key="2">
    <source>
        <dbReference type="Proteomes" id="UP000199309"/>
    </source>
</evidence>
<protein>
    <submittedName>
        <fullName evidence="1">Vitamin B12 dependent methionine synthase, activation domain</fullName>
    </submittedName>
</protein>